<dbReference type="PROSITE" id="PS00218">
    <property type="entry name" value="AMINO_ACID_PERMEASE_1"/>
    <property type="match status" value="1"/>
</dbReference>
<protein>
    <submittedName>
        <fullName evidence="11">Amino acid permease GAP1</fullName>
    </submittedName>
</protein>
<keyword evidence="6" id="KW-0029">Amino-acid transport</keyword>
<dbReference type="NCBIfam" id="TIGR00913">
    <property type="entry name" value="2A0310"/>
    <property type="match status" value="1"/>
</dbReference>
<evidence type="ECO:0000313" key="12">
    <source>
        <dbReference type="Proteomes" id="UP000189580"/>
    </source>
</evidence>
<dbReference type="PIRSF" id="PIRSF006060">
    <property type="entry name" value="AA_transporter"/>
    <property type="match status" value="1"/>
</dbReference>
<reference evidence="11 12" key="1">
    <citation type="submission" date="2016-02" db="EMBL/GenBank/DDBJ databases">
        <title>Complete genome sequence and transcriptome regulation of the pentose utilising yeast Sugiyamaella lignohabitans.</title>
        <authorList>
            <person name="Bellasio M."/>
            <person name="Peymann A."/>
            <person name="Valli M."/>
            <person name="Sipitzky M."/>
            <person name="Graf A."/>
            <person name="Sauer M."/>
            <person name="Marx H."/>
            <person name="Mattanovich D."/>
        </authorList>
    </citation>
    <scope>NUCLEOTIDE SEQUENCE [LARGE SCALE GENOMIC DNA]</scope>
    <source>
        <strain evidence="11 12">CBS 10342</strain>
    </source>
</reference>
<comment type="subcellular location">
    <subcellularLocation>
        <location evidence="1">Cell membrane</location>
        <topology evidence="1">Multi-pass membrane protein</topology>
    </subcellularLocation>
</comment>
<dbReference type="InterPro" id="IPR004841">
    <property type="entry name" value="AA-permease/SLC12A_dom"/>
</dbReference>
<dbReference type="Gene3D" id="1.20.1740.10">
    <property type="entry name" value="Amino acid/polyamine transporter I"/>
    <property type="match status" value="1"/>
</dbReference>
<feature type="transmembrane region" description="Helical" evidence="9">
    <location>
        <begin position="428"/>
        <end position="452"/>
    </location>
</feature>
<keyword evidence="5 9" id="KW-0812">Transmembrane</keyword>
<evidence type="ECO:0000256" key="2">
    <source>
        <dbReference type="ARBA" id="ARBA00006983"/>
    </source>
</evidence>
<evidence type="ECO:0000256" key="6">
    <source>
        <dbReference type="ARBA" id="ARBA00022970"/>
    </source>
</evidence>
<keyword evidence="7 9" id="KW-1133">Transmembrane helix</keyword>
<feature type="transmembrane region" description="Helical" evidence="9">
    <location>
        <begin position="216"/>
        <end position="237"/>
    </location>
</feature>
<comment type="similarity">
    <text evidence="2">Belongs to the amino acid-polyamine-organocation (APC) superfamily. YAT (TC 2.A.3.10) family.</text>
</comment>
<feature type="transmembrane region" description="Helical" evidence="9">
    <location>
        <begin position="473"/>
        <end position="499"/>
    </location>
</feature>
<dbReference type="InterPro" id="IPR050524">
    <property type="entry name" value="APC_YAT"/>
</dbReference>
<dbReference type="EMBL" id="CP014503">
    <property type="protein sequence ID" value="ANB14973.1"/>
    <property type="molecule type" value="Genomic_DNA"/>
</dbReference>
<evidence type="ECO:0000256" key="9">
    <source>
        <dbReference type="SAM" id="Phobius"/>
    </source>
</evidence>
<feature type="transmembrane region" description="Helical" evidence="9">
    <location>
        <begin position="403"/>
        <end position="422"/>
    </location>
</feature>
<evidence type="ECO:0000256" key="5">
    <source>
        <dbReference type="ARBA" id="ARBA00022692"/>
    </source>
</evidence>
<dbReference type="PANTHER" id="PTHR43341">
    <property type="entry name" value="AMINO ACID PERMEASE"/>
    <property type="match status" value="1"/>
</dbReference>
<proteinExistence type="inferred from homology"/>
<dbReference type="PANTHER" id="PTHR43341:SF1">
    <property type="entry name" value="GENERAL AMINO-ACID PERMEASE GAP1"/>
    <property type="match status" value="1"/>
</dbReference>
<gene>
    <name evidence="11" type="primary">GAP1</name>
    <name evidence="11" type="ORF">AWJ20_2592</name>
</gene>
<organism evidence="11 12">
    <name type="scientific">Sugiyamaella lignohabitans</name>
    <dbReference type="NCBI Taxonomy" id="796027"/>
    <lineage>
        <taxon>Eukaryota</taxon>
        <taxon>Fungi</taxon>
        <taxon>Dikarya</taxon>
        <taxon>Ascomycota</taxon>
        <taxon>Saccharomycotina</taxon>
        <taxon>Dipodascomycetes</taxon>
        <taxon>Dipodascales</taxon>
        <taxon>Trichomonascaceae</taxon>
        <taxon>Sugiyamaella</taxon>
    </lineage>
</organism>
<evidence type="ECO:0000256" key="3">
    <source>
        <dbReference type="ARBA" id="ARBA00022448"/>
    </source>
</evidence>
<evidence type="ECO:0000256" key="7">
    <source>
        <dbReference type="ARBA" id="ARBA00022989"/>
    </source>
</evidence>
<feature type="transmembrane region" description="Helical" evidence="9">
    <location>
        <begin position="511"/>
        <end position="531"/>
    </location>
</feature>
<sequence length="581" mass="62894">MTEDVEKNPGVPYDKSAGSGVPVEEGYIEQQNGGFVRNFVDSFKPIDLSDLDTEGMTPVEIAAAATARSPLKRSLKGRHLQMIAIGGAIGTGLFIGSGGSLATGGAAGVLIGFSLTGAMLYCTVHALGELAVRFPVSGAFSTYSTRFLDPSWGFAMGWNYALQWLVVFPLELVAASITIEYWNHTINPDAFVVIFYVLVVFINLFGSRGYGEAEFVFSLIKVLAVVGFIILGIILVCGGGPHGGYIGGKYWHDPGAFASGVKGVISVFVNAAFSFSGTELVGLAAAETDNPRKTLPSAVKQVFWRITLFYIVALALVGLLVPYNDPKLLQATSSVDITASPFVIAISNAGIRGLPSVINVVILISVLSVGNSAVYGCSRTLCAMAVQGFAPKFLGYIDRKGRPLFAVIGTLIFGLLCFIAGSGKQNEVFNWLLAFSGLSALFTWGSICVCHIRVRRAMAVQGVSTDELAFTAALGVWGSWFGFLLNFVIICLEFWLSLYPVGAATPNAQDFFQSYLSVPLVLAMYIGHKIYSRSGFIRAKDIDLFTGIRELDRDLLRQEIEEERAYIKSKGWYYRIYKFWC</sequence>
<evidence type="ECO:0000256" key="4">
    <source>
        <dbReference type="ARBA" id="ARBA00022475"/>
    </source>
</evidence>
<feature type="transmembrane region" description="Helical" evidence="9">
    <location>
        <begin position="80"/>
        <end position="99"/>
    </location>
</feature>
<feature type="transmembrane region" description="Helical" evidence="9">
    <location>
        <begin position="105"/>
        <end position="123"/>
    </location>
</feature>
<feature type="transmembrane region" description="Helical" evidence="9">
    <location>
        <begin position="302"/>
        <end position="323"/>
    </location>
</feature>
<keyword evidence="3" id="KW-0813">Transport</keyword>
<accession>A0A167F8X2</accession>
<dbReference type="GO" id="GO:0015171">
    <property type="term" value="F:amino acid transmembrane transporter activity"/>
    <property type="evidence" value="ECO:0007669"/>
    <property type="project" value="TreeGrafter"/>
</dbReference>
<dbReference type="Pfam" id="PF00324">
    <property type="entry name" value="AA_permease"/>
    <property type="match status" value="1"/>
</dbReference>
<dbReference type="OrthoDB" id="3900342at2759"/>
<name>A0A167F8X2_9ASCO</name>
<dbReference type="GeneID" id="30034520"/>
<dbReference type="FunFam" id="1.20.1740.10:FF:000017">
    <property type="entry name" value="Amino acid permease"/>
    <property type="match status" value="1"/>
</dbReference>
<feature type="domain" description="Amino acid permease/ SLC12A" evidence="10">
    <location>
        <begin position="79"/>
        <end position="535"/>
    </location>
</feature>
<dbReference type="KEGG" id="slb:AWJ20_2592"/>
<evidence type="ECO:0000313" key="11">
    <source>
        <dbReference type="EMBL" id="ANB14973.1"/>
    </source>
</evidence>
<dbReference type="AlphaFoldDB" id="A0A167F8X2"/>
<dbReference type="GO" id="GO:0005886">
    <property type="term" value="C:plasma membrane"/>
    <property type="evidence" value="ECO:0007669"/>
    <property type="project" value="UniProtKB-SubCell"/>
</dbReference>
<feature type="transmembrane region" description="Helical" evidence="9">
    <location>
        <begin position="191"/>
        <end position="210"/>
    </location>
</feature>
<keyword evidence="4" id="KW-1003">Cell membrane</keyword>
<feature type="transmembrane region" description="Helical" evidence="9">
    <location>
        <begin position="160"/>
        <end position="179"/>
    </location>
</feature>
<evidence type="ECO:0000256" key="1">
    <source>
        <dbReference type="ARBA" id="ARBA00004651"/>
    </source>
</evidence>
<dbReference type="Proteomes" id="UP000189580">
    <property type="component" value="Chromosome b"/>
</dbReference>
<keyword evidence="12" id="KW-1185">Reference proteome</keyword>
<evidence type="ECO:0000256" key="8">
    <source>
        <dbReference type="ARBA" id="ARBA00023136"/>
    </source>
</evidence>
<keyword evidence="8 9" id="KW-0472">Membrane</keyword>
<dbReference type="InterPro" id="IPR004840">
    <property type="entry name" value="Amino_acid_permease_CS"/>
</dbReference>
<dbReference type="InterPro" id="IPR004762">
    <property type="entry name" value="Amino_acid_permease_fungi"/>
</dbReference>
<evidence type="ECO:0000259" key="10">
    <source>
        <dbReference type="Pfam" id="PF00324"/>
    </source>
</evidence>
<dbReference type="RefSeq" id="XP_018737450.1">
    <property type="nucleotide sequence ID" value="XM_018879543.1"/>
</dbReference>